<comment type="caution">
    <text evidence="2">The sequence shown here is derived from an EMBL/GenBank/DDBJ whole genome shotgun (WGS) entry which is preliminary data.</text>
</comment>
<feature type="domain" description="DUF5641" evidence="1">
    <location>
        <begin position="24"/>
        <end position="74"/>
    </location>
</feature>
<reference evidence="2" key="2">
    <citation type="submission" date="2021-08" db="EMBL/GenBank/DDBJ databases">
        <authorList>
            <person name="Eriksson T."/>
        </authorList>
    </citation>
    <scope>NUCLEOTIDE SEQUENCE</scope>
    <source>
        <strain evidence="2">Stoneville</strain>
        <tissue evidence="2">Whole head</tissue>
    </source>
</reference>
<evidence type="ECO:0000313" key="3">
    <source>
        <dbReference type="Proteomes" id="UP000719412"/>
    </source>
</evidence>
<dbReference type="InterPro" id="IPR040676">
    <property type="entry name" value="DUF5641"/>
</dbReference>
<proteinExistence type="predicted"/>
<dbReference type="Pfam" id="PF18701">
    <property type="entry name" value="DUF5641"/>
    <property type="match status" value="1"/>
</dbReference>
<reference evidence="2" key="1">
    <citation type="journal article" date="2020" name="J Insects Food Feed">
        <title>The yellow mealworm (Tenebrio molitor) genome: a resource for the emerging insects as food and feed industry.</title>
        <authorList>
            <person name="Eriksson T."/>
            <person name="Andere A."/>
            <person name="Kelstrup H."/>
            <person name="Emery V."/>
            <person name="Picard C."/>
        </authorList>
    </citation>
    <scope>NUCLEOTIDE SEQUENCE</scope>
    <source>
        <strain evidence="2">Stoneville</strain>
        <tissue evidence="2">Whole head</tissue>
    </source>
</reference>
<evidence type="ECO:0000313" key="2">
    <source>
        <dbReference type="EMBL" id="KAH0822661.1"/>
    </source>
</evidence>
<name>A0A8J6HVC0_TENMO</name>
<gene>
    <name evidence="2" type="ORF">GEV33_000130</name>
</gene>
<dbReference type="Proteomes" id="UP000719412">
    <property type="component" value="Unassembled WGS sequence"/>
</dbReference>
<accession>A0A8J6HVC0</accession>
<keyword evidence="3" id="KW-1185">Reference proteome</keyword>
<organism evidence="2 3">
    <name type="scientific">Tenebrio molitor</name>
    <name type="common">Yellow mealworm beetle</name>
    <dbReference type="NCBI Taxonomy" id="7067"/>
    <lineage>
        <taxon>Eukaryota</taxon>
        <taxon>Metazoa</taxon>
        <taxon>Ecdysozoa</taxon>
        <taxon>Arthropoda</taxon>
        <taxon>Hexapoda</taxon>
        <taxon>Insecta</taxon>
        <taxon>Pterygota</taxon>
        <taxon>Neoptera</taxon>
        <taxon>Endopterygota</taxon>
        <taxon>Coleoptera</taxon>
        <taxon>Polyphaga</taxon>
        <taxon>Cucujiformia</taxon>
        <taxon>Tenebrionidae</taxon>
        <taxon>Tenebrio</taxon>
    </lineage>
</organism>
<protein>
    <recommendedName>
        <fullName evidence="1">DUF5641 domain-containing protein</fullName>
    </recommendedName>
</protein>
<sequence length="161" mass="17926">MAAPRADETALLEPLVQGKGNFSAAIKEGDLVVLKEATPPLTWKLGRVTAVHPGADDIIRVATVKTDSGTTKRAGYPPPFRTRTTPAWVNDKDLRGQYRDGLRVEQSESQVRSHFTQHLEYGLCPFTRAYSQTSEASIRLSKPRSPITVSERPARFHSVRW</sequence>
<evidence type="ECO:0000259" key="1">
    <source>
        <dbReference type="Pfam" id="PF18701"/>
    </source>
</evidence>
<dbReference type="EMBL" id="JABDTM020000443">
    <property type="protein sequence ID" value="KAH0822661.1"/>
    <property type="molecule type" value="Genomic_DNA"/>
</dbReference>
<dbReference type="AlphaFoldDB" id="A0A8J6HVC0"/>